<protein>
    <submittedName>
        <fullName evidence="3">Tripartite tricarboxylate transporter substrate binding protein</fullName>
    </submittedName>
</protein>
<feature type="chain" id="PRO_5047260609" evidence="2">
    <location>
        <begin position="29"/>
        <end position="330"/>
    </location>
</feature>
<dbReference type="CDD" id="cd13578">
    <property type="entry name" value="PBP2_Bug27"/>
    <property type="match status" value="1"/>
</dbReference>
<dbReference type="PANTHER" id="PTHR42928">
    <property type="entry name" value="TRICARBOXYLATE-BINDING PROTEIN"/>
    <property type="match status" value="1"/>
</dbReference>
<comment type="caution">
    <text evidence="3">The sequence shown here is derived from an EMBL/GenBank/DDBJ whole genome shotgun (WGS) entry which is preliminary data.</text>
</comment>
<proteinExistence type="inferred from homology"/>
<dbReference type="PANTHER" id="PTHR42928:SF5">
    <property type="entry name" value="BLR1237 PROTEIN"/>
    <property type="match status" value="1"/>
</dbReference>
<gene>
    <name evidence="3" type="ORF">AACH00_09660</name>
</gene>
<keyword evidence="4" id="KW-1185">Reference proteome</keyword>
<dbReference type="RefSeq" id="WP_341398908.1">
    <property type="nucleotide sequence ID" value="NZ_JBBUTI010000006.1"/>
</dbReference>
<evidence type="ECO:0000256" key="2">
    <source>
        <dbReference type="SAM" id="SignalP"/>
    </source>
</evidence>
<dbReference type="PIRSF" id="PIRSF017082">
    <property type="entry name" value="YflP"/>
    <property type="match status" value="1"/>
</dbReference>
<dbReference type="Pfam" id="PF03401">
    <property type="entry name" value="TctC"/>
    <property type="match status" value="1"/>
</dbReference>
<dbReference type="Proteomes" id="UP001379945">
    <property type="component" value="Unassembled WGS sequence"/>
</dbReference>
<organism evidence="3 4">
    <name type="scientific">Ideonella margarita</name>
    <dbReference type="NCBI Taxonomy" id="2984191"/>
    <lineage>
        <taxon>Bacteria</taxon>
        <taxon>Pseudomonadati</taxon>
        <taxon>Pseudomonadota</taxon>
        <taxon>Betaproteobacteria</taxon>
        <taxon>Burkholderiales</taxon>
        <taxon>Sphaerotilaceae</taxon>
        <taxon>Ideonella</taxon>
    </lineage>
</organism>
<reference evidence="3 4" key="1">
    <citation type="submission" date="2024-04" db="EMBL/GenBank/DDBJ databases">
        <title>Novel species of the genus Ideonella isolated from streams.</title>
        <authorList>
            <person name="Lu H."/>
        </authorList>
    </citation>
    <scope>NUCLEOTIDE SEQUENCE [LARGE SCALE GENOMIC DNA]</scope>
    <source>
        <strain evidence="3 4">LYT19W</strain>
    </source>
</reference>
<sequence length="330" mass="34330">MRRRSHLHLLAASVATVLASLAALPAMAQAPAWPGKPVRIVVPAPAGSSLDIVARQLSERLKDRWGQPVVVDNKPGAGGMLGTDQVAKAAPDGLTIALSFNGPIAFAPYLYKKVPYDANRDLVPVVMTTSQPNVLAVNAVLPIKSVAELVAWARNKPEGLNYSSLGNGSSAHLTMALFLSEAGLSGTHIPFNGSPPAALAVAQGDVDATFIVAPALMAHVRNNRVRLLAVSSAQHPGSLKDLPSMASAGYKAVESLAWNGLFVPTGTPDAVIQKINTDVNAVLADPAVRAAFDGQGLTPVGGTAAEFRQVVASDSKRWGEVIRKVGISLD</sequence>
<dbReference type="EMBL" id="JBBUTI010000006">
    <property type="protein sequence ID" value="MEK8046612.1"/>
    <property type="molecule type" value="Genomic_DNA"/>
</dbReference>
<feature type="signal peptide" evidence="2">
    <location>
        <begin position="1"/>
        <end position="28"/>
    </location>
</feature>
<dbReference type="Gene3D" id="3.40.190.10">
    <property type="entry name" value="Periplasmic binding protein-like II"/>
    <property type="match status" value="1"/>
</dbReference>
<accession>A0ABU9C881</accession>
<dbReference type="InterPro" id="IPR005064">
    <property type="entry name" value="BUG"/>
</dbReference>
<evidence type="ECO:0000313" key="3">
    <source>
        <dbReference type="EMBL" id="MEK8046612.1"/>
    </source>
</evidence>
<comment type="similarity">
    <text evidence="1">Belongs to the UPF0065 (bug) family.</text>
</comment>
<dbReference type="InterPro" id="IPR042100">
    <property type="entry name" value="Bug_dom1"/>
</dbReference>
<evidence type="ECO:0000256" key="1">
    <source>
        <dbReference type="ARBA" id="ARBA00006987"/>
    </source>
</evidence>
<keyword evidence="2" id="KW-0732">Signal</keyword>
<dbReference type="SUPFAM" id="SSF53850">
    <property type="entry name" value="Periplasmic binding protein-like II"/>
    <property type="match status" value="1"/>
</dbReference>
<dbReference type="Gene3D" id="3.40.190.150">
    <property type="entry name" value="Bordetella uptake gene, domain 1"/>
    <property type="match status" value="1"/>
</dbReference>
<name>A0ABU9C881_9BURK</name>
<evidence type="ECO:0000313" key="4">
    <source>
        <dbReference type="Proteomes" id="UP001379945"/>
    </source>
</evidence>